<dbReference type="Proteomes" id="UP000789920">
    <property type="component" value="Unassembled WGS sequence"/>
</dbReference>
<gene>
    <name evidence="1" type="ORF">RPERSI_LOCUS14382</name>
</gene>
<evidence type="ECO:0000313" key="1">
    <source>
        <dbReference type="EMBL" id="CAG8752893.1"/>
    </source>
</evidence>
<protein>
    <submittedName>
        <fullName evidence="1">2372_t:CDS:1</fullName>
    </submittedName>
</protein>
<organism evidence="1 2">
    <name type="scientific">Racocetra persica</name>
    <dbReference type="NCBI Taxonomy" id="160502"/>
    <lineage>
        <taxon>Eukaryota</taxon>
        <taxon>Fungi</taxon>
        <taxon>Fungi incertae sedis</taxon>
        <taxon>Mucoromycota</taxon>
        <taxon>Glomeromycotina</taxon>
        <taxon>Glomeromycetes</taxon>
        <taxon>Diversisporales</taxon>
        <taxon>Gigasporaceae</taxon>
        <taxon>Racocetra</taxon>
    </lineage>
</organism>
<dbReference type="EMBL" id="CAJVQC010033058">
    <property type="protein sequence ID" value="CAG8752893.1"/>
    <property type="molecule type" value="Genomic_DNA"/>
</dbReference>
<accession>A0ACA9QJ86</accession>
<comment type="caution">
    <text evidence="1">The sequence shown here is derived from an EMBL/GenBank/DDBJ whole genome shotgun (WGS) entry which is preliminary data.</text>
</comment>
<evidence type="ECO:0000313" key="2">
    <source>
        <dbReference type="Proteomes" id="UP000789920"/>
    </source>
</evidence>
<feature type="non-terminal residue" evidence="1">
    <location>
        <position position="1"/>
    </location>
</feature>
<name>A0ACA9QJ86_9GLOM</name>
<reference evidence="1" key="1">
    <citation type="submission" date="2021-06" db="EMBL/GenBank/DDBJ databases">
        <authorList>
            <person name="Kallberg Y."/>
            <person name="Tangrot J."/>
            <person name="Rosling A."/>
        </authorList>
    </citation>
    <scope>NUCLEOTIDE SEQUENCE</scope>
    <source>
        <strain evidence="1">MA461A</strain>
    </source>
</reference>
<proteinExistence type="predicted"/>
<sequence>QRLSLNSLSLNSFDPKALPCPKHISFESGSCTVIAARNQFIQTINIAESQ</sequence>
<feature type="non-terminal residue" evidence="1">
    <location>
        <position position="50"/>
    </location>
</feature>
<keyword evidence="2" id="KW-1185">Reference proteome</keyword>